<dbReference type="SUPFAM" id="SSF101601">
    <property type="entry name" value="Smp-1-like"/>
    <property type="match status" value="1"/>
</dbReference>
<dbReference type="VEuPathDB" id="TriTrypDB:ADEAN_000681600"/>
<dbReference type="PANTHER" id="PTHR47047">
    <property type="entry name" value="PUTATIVE-RELATED-RELATED"/>
    <property type="match status" value="1"/>
</dbReference>
<dbReference type="Pfam" id="PF09149">
    <property type="entry name" value="DUF1935"/>
    <property type="match status" value="1"/>
</dbReference>
<keyword evidence="3" id="KW-1185">Reference proteome</keyword>
<evidence type="ECO:0000259" key="1">
    <source>
        <dbReference type="Pfam" id="PF09149"/>
    </source>
</evidence>
<organism evidence="2 3">
    <name type="scientific">Angomonas deanei</name>
    <dbReference type="NCBI Taxonomy" id="59799"/>
    <lineage>
        <taxon>Eukaryota</taxon>
        <taxon>Discoba</taxon>
        <taxon>Euglenozoa</taxon>
        <taxon>Kinetoplastea</taxon>
        <taxon>Metakinetoplastina</taxon>
        <taxon>Trypanosomatida</taxon>
        <taxon>Trypanosomatidae</taxon>
        <taxon>Strigomonadinae</taxon>
        <taxon>Angomonas</taxon>
    </lineage>
</organism>
<accession>A0A7G2CK31</accession>
<evidence type="ECO:0000313" key="3">
    <source>
        <dbReference type="Proteomes" id="UP000515908"/>
    </source>
</evidence>
<dbReference type="InterPro" id="IPR015232">
    <property type="entry name" value="DUF1935"/>
</dbReference>
<dbReference type="Proteomes" id="UP000515908">
    <property type="component" value="Chromosome 13"/>
</dbReference>
<feature type="domain" description="DUF1935" evidence="1">
    <location>
        <begin position="9"/>
        <end position="114"/>
    </location>
</feature>
<dbReference type="Gene3D" id="2.60.40.1180">
    <property type="entry name" value="Golgi alpha-mannosidase II"/>
    <property type="match status" value="1"/>
</dbReference>
<protein>
    <recommendedName>
        <fullName evidence="1">DUF1935 domain-containing protein</fullName>
    </recommendedName>
</protein>
<gene>
    <name evidence="2" type="ORF">ADEAN_000681600</name>
</gene>
<reference evidence="2 3" key="1">
    <citation type="submission" date="2020-08" db="EMBL/GenBank/DDBJ databases">
        <authorList>
            <person name="Newling K."/>
            <person name="Davey J."/>
            <person name="Forrester S."/>
        </authorList>
    </citation>
    <scope>NUCLEOTIDE SEQUENCE [LARGE SCALE GENOMIC DNA]</scope>
    <source>
        <strain evidence="3">Crithidia deanei Carvalho (ATCC PRA-265)</strain>
    </source>
</reference>
<dbReference type="InterPro" id="IPR036310">
    <property type="entry name" value="Smp-1-like_sf"/>
</dbReference>
<dbReference type="AlphaFoldDB" id="A0A7G2CK31"/>
<dbReference type="InterPro" id="IPR013780">
    <property type="entry name" value="Glyco_hydro_b"/>
</dbReference>
<dbReference type="PANTHER" id="PTHR47047:SF8">
    <property type="entry name" value="CYSTEINE PEPTIDASE, PUTATIVE-RELATED"/>
    <property type="match status" value="1"/>
</dbReference>
<evidence type="ECO:0000313" key="2">
    <source>
        <dbReference type="EMBL" id="CAD2219311.1"/>
    </source>
</evidence>
<dbReference type="EMBL" id="LR877157">
    <property type="protein sequence ID" value="CAD2219311.1"/>
    <property type="molecule type" value="Genomic_DNA"/>
</dbReference>
<sequence length="115" mass="13454">MRWFEQVKYEHGSPAYQGDEIKKCFGDEDNGLLFQIINHDERKWAYYNDTVYYNMFIRAAFSEKSKIAPLGKTMKEVDPDTKEFIFELTVAPGATEMFLEGEPKGMKIQYNAHPK</sequence>
<name>A0A7G2CK31_9TRYP</name>
<proteinExistence type="predicted"/>